<reference evidence="2 3" key="1">
    <citation type="journal article" date="2017" name="Genome Biol. Evol.">
        <title>Phytophthora megakarya and P. palmivora, closely related causal agents of cacao black pod rot, underwent increases in genome sizes and gene numbers by different mechanisms.</title>
        <authorList>
            <person name="Ali S.S."/>
            <person name="Shao J."/>
            <person name="Lary D.J."/>
            <person name="Kronmiller B."/>
            <person name="Shen D."/>
            <person name="Strem M.D."/>
            <person name="Amoako-Attah I."/>
            <person name="Akrofi A.Y."/>
            <person name="Begoude B.A."/>
            <person name="Ten Hoopen G.M."/>
            <person name="Coulibaly K."/>
            <person name="Kebe B.I."/>
            <person name="Melnick R.L."/>
            <person name="Guiltinan M.J."/>
            <person name="Tyler B.M."/>
            <person name="Meinhardt L.W."/>
            <person name="Bailey B.A."/>
        </authorList>
    </citation>
    <scope>NUCLEOTIDE SEQUENCE [LARGE SCALE GENOMIC DNA]</scope>
    <source>
        <strain evidence="3">sbr112.9</strain>
    </source>
</reference>
<protein>
    <submittedName>
        <fullName evidence="2">Uncharacterized protein</fullName>
    </submittedName>
</protein>
<evidence type="ECO:0000256" key="1">
    <source>
        <dbReference type="SAM" id="MobiDB-lite"/>
    </source>
</evidence>
<feature type="region of interest" description="Disordered" evidence="1">
    <location>
        <begin position="96"/>
        <end position="116"/>
    </location>
</feature>
<evidence type="ECO:0000313" key="3">
    <source>
        <dbReference type="Proteomes" id="UP000237271"/>
    </source>
</evidence>
<evidence type="ECO:0000313" key="2">
    <source>
        <dbReference type="EMBL" id="POM74297.1"/>
    </source>
</evidence>
<organism evidence="2 3">
    <name type="scientific">Phytophthora palmivora</name>
    <dbReference type="NCBI Taxonomy" id="4796"/>
    <lineage>
        <taxon>Eukaryota</taxon>
        <taxon>Sar</taxon>
        <taxon>Stramenopiles</taxon>
        <taxon>Oomycota</taxon>
        <taxon>Peronosporomycetes</taxon>
        <taxon>Peronosporales</taxon>
        <taxon>Peronosporaceae</taxon>
        <taxon>Phytophthora</taxon>
    </lineage>
</organism>
<keyword evidence="3" id="KW-1185">Reference proteome</keyword>
<dbReference type="AlphaFoldDB" id="A0A2P4Y907"/>
<comment type="caution">
    <text evidence="2">The sequence shown here is derived from an EMBL/GenBank/DDBJ whole genome shotgun (WGS) entry which is preliminary data.</text>
</comment>
<dbReference type="Proteomes" id="UP000237271">
    <property type="component" value="Unassembled WGS sequence"/>
</dbReference>
<proteinExistence type="predicted"/>
<name>A0A2P4Y907_9STRA</name>
<sequence>MTFAHQTYRHAIPALAVPVQCASDASLTARNTSVLTPITDATEQGDADSVAITESTDQIAVVRCATTAGTELTSAAMPNSIEQGDEVNLAILGATGKRSNETDTGEAKSKADDSPNQIEDLVDFEVIDSDSFMEGCERSDYGEDVMEDNVIAPDLVEGVDDVEDLDLNEGDPDLRNVTPSGWIMY</sequence>
<dbReference type="EMBL" id="NCKW01004893">
    <property type="protein sequence ID" value="POM74297.1"/>
    <property type="molecule type" value="Genomic_DNA"/>
</dbReference>
<feature type="compositionally biased region" description="Basic and acidic residues" evidence="1">
    <location>
        <begin position="98"/>
        <end position="113"/>
    </location>
</feature>
<gene>
    <name evidence="2" type="ORF">PHPALM_8770</name>
</gene>
<accession>A0A2P4Y907</accession>